<dbReference type="GO" id="GO:0005737">
    <property type="term" value="C:cytoplasm"/>
    <property type="evidence" value="ECO:0007669"/>
    <property type="project" value="TreeGrafter"/>
</dbReference>
<organism evidence="2 3">
    <name type="scientific">Panagrellus redivivus</name>
    <name type="common">Microworm</name>
    <dbReference type="NCBI Taxonomy" id="6233"/>
    <lineage>
        <taxon>Eukaryota</taxon>
        <taxon>Metazoa</taxon>
        <taxon>Ecdysozoa</taxon>
        <taxon>Nematoda</taxon>
        <taxon>Chromadorea</taxon>
        <taxon>Rhabditida</taxon>
        <taxon>Tylenchina</taxon>
        <taxon>Panagrolaimomorpha</taxon>
        <taxon>Panagrolaimoidea</taxon>
        <taxon>Panagrolaimidae</taxon>
        <taxon>Panagrellus</taxon>
    </lineage>
</organism>
<name>A0A7E4W7A6_PANRE</name>
<sequence>MFRKKKSDKLIKAVEALRNIVGNNSPRKKVTSHAKHENFFADIYDVLTSPEHLPKEELFVAISTLFVCAGSSISSLQIQADVTLNKIFRVFWLKGQSQKTITLILNDLNESPQRSWKSIAVAYAKLAYYIRHARASKSRTFLRYYLNSIAAAVKRPEDGIQTSVEKTFPIIMKHLGPYLNELTSERQNSVFEVALKNLELAGSSGRVAGIIISELSRYHNATLEKAVRLLGSQFIKANVKLNVFLLANFSDVDENQNKRKVVNSLLALRLLWPEIVKNINIFSTVALQSMLLNVSNLLLSHANEILVATLEAFEVFFQTSTHILKFVPNELPSSSTASEYNTPVKAAKDDAPDEPLEVSPFDSPWGSVNDVSMDGPCYQNSANDSIAAGDDAVSEGFADNNLDFNDSFNDPLMHSVLASGDDLSILDGSLEDLSMDIESIFNELQANSFPVLISTIVSSRFLLKTSGCDDNLRISHKVLALKCLTKVLLTNGNLIHQSSPTTIRSFTEVFEFISHSDDKLAVAAFEFFAAVQQVLFLNGVKVDYSKFAGYIHTLFNGGHQMRVRGTLDVLRSSAELFVADDHVASVVLDYCVNLGWCAYFLVQCSRAELIAAINWKRVSLHTRSRYQNRCLESVIELLNNDDARIRTSAVAALTKFASNAMFDPHHDVLSHKSAMFEYSLQIQLDTLPSEPSSARLEHNISHILESLSDKCLIPKNEAGDSLATFVNGIDALLSTGHLTVLLNQWFAKSTLTEFRHSLILKLIESSKTCTTFDNLVAVMRVLAVLVEKKVEKDANTGQLKQLAASEVRMEVEVVLVYIRVLNLYYTIYVENMVKHKSSALPFFTPDSPSKQANTRSSDISHLVGTSIHQAKGGNYNDCHALKSLETSVQGSYKNFMESIDIDNEHRFLDPLCAAFTGLEKNLSKFTFEELKAFLDELLLYINKLMPFTVPQATGVLQELLKVLFGRNTVPDQRLLARSRSLSRIFDESNIITMCFSDLALYLTKLSSADTIEETLLNQFTNIYCRSPGSGSNLSFEVVAESLRRFEKPSAYLVSTAFFSNNCPKTRCKIIDFLSILLQEGVEYSMADPKRKIYEFVIAALQNPLPDVISVLANLLNFLIVLSMVDPTSIKSTDLEEVVITMYANLAADQADVGFPCISLLLLYNMTLNIKSISLIQKLLINNFDKWMALNPVKFLQLWTLLLCCARKDKKNTALYNELSDEFVHLYCAYHRNISNWKNILEADSNATIWATNAFFTCSQDAFTPIDDVYNFIKTAIDSDNASILYSTLPVMCSLSQLEEHRILLHLEALGEDAVDTVSTIVPRTWQRLIEHICATPDDEDGLQEKLIYASQVLLYYLRTGSHTIPRMREILLTDFDVLLVKQNRSKLQKSHIYIAATLVEAGHPDVGKVLDLDGCPSADQKGHLLQLTANLFMTDVKTFFDDEFLNSRLVIPAFASFLLRKPALNQKLLKRLTPEQGTRLIHAQFNYLKLYPLDGLIPQFWNSIAYCRQNGIAIPEELSHIPYSEDPTFDKLLRLHMVFLRRSFLNPDAPPDDSFLNYLVNAAQTFSSESEINGLASGALLLTAKEFAVLIGHFPQNRRHELINECIRSVQRLASEAVGVAHVTADSNDVERVQRIFDMLFSVASDLNLKVPTSTRQQLIAGLFEICKEPFNLKLGNINVDEFFLKCFAEPLVDTMLQHRRPNSCFYASLAAFFSFPSTIDKFTPDYDCLEMLEGFLLLLYKGLEKAIAPADSINTKLWDVQVSTVTKSEAYRDDIINLFFTVQKLSWLIQRREFVSFVDSPIVERCLKAICRLPLLTAMFVIPEVALCKSWTLKIDARADRISVPLVNIYILEDPDVLCNFCYRTLWLGWNVRSQFENYCTSLFGVLSTTPVGNELQVNAFTSEEKLYASIVAVSIAVETISNLLIQSVLYPQPGNPVISLFPTKHRESTGDRPFLESKRGRQAAAAKCQLLHNLAPTAAFKESFEKVTDDNTYGIGQSSLLYLWSMTSVLEHGSGSPDRVMQASASLQQSVSDYMLMQSTDLDTASTLRALLDNFEHWFTKSTMPMTLRISVLKSLCFLTDFLDDTKVYHDIYKSVKRILEEYGVGDAAVDGLSVFLVLKCVAVLGANTLDEDGQPGDTLKFIDATVINGLESNNIVVQQYTLQGMLYILQSYMLDELPNCLFSIKELVSSELHRLCITSDVATKGDFICASYEQILWAISFRFLEEAIPIDDRYKADFLGLVSKLYADPRLSSLQKRFLTSGIESLIVHSNTYNAQLLPTILDCLSTCQLQPLHIRSTVSSYIICIYKDLYKNENKKDGSSQIVDFNRLINVIAAFSTQSIAQELSTIISFILTSTMPPVSLIDNITVLITVPGFKPDAAPPLLQAFDSAMLEIYARSLMAARRQSKPGSADLFVKHIAPRLAMISNAEYAAFLIALSLVSGTCLTDASLWSSVLRSAFSHKRQLRPALRQLPSLLDQFVAITSERKTITTIAAALELFSLETDDGKNFRQNRERVKNLL</sequence>
<dbReference type="Proteomes" id="UP000492821">
    <property type="component" value="Unassembled WGS sequence"/>
</dbReference>
<reference evidence="2" key="1">
    <citation type="journal article" date="2013" name="Genetics">
        <title>The draft genome and transcriptome of Panagrellus redivivus are shaped by the harsh demands of a free-living lifestyle.</title>
        <authorList>
            <person name="Srinivasan J."/>
            <person name="Dillman A.R."/>
            <person name="Macchietto M.G."/>
            <person name="Heikkinen L."/>
            <person name="Lakso M."/>
            <person name="Fracchia K.M."/>
            <person name="Antoshechkin I."/>
            <person name="Mortazavi A."/>
            <person name="Wong G."/>
            <person name="Sternberg P.W."/>
        </authorList>
    </citation>
    <scope>NUCLEOTIDE SEQUENCE [LARGE SCALE GENOMIC DNA]</scope>
    <source>
        <strain evidence="2">MT8872</strain>
    </source>
</reference>
<feature type="region of interest" description="Disordered" evidence="1">
    <location>
        <begin position="333"/>
        <end position="357"/>
    </location>
</feature>
<dbReference type="Pfam" id="PF20926">
    <property type="entry name" value="Htt_N-HEAT_1"/>
    <property type="match status" value="1"/>
</dbReference>
<evidence type="ECO:0000256" key="1">
    <source>
        <dbReference type="SAM" id="MobiDB-lite"/>
    </source>
</evidence>
<dbReference type="InterPro" id="IPR048411">
    <property type="entry name" value="Htt_N_HEAT_rpt-1"/>
</dbReference>
<dbReference type="PANTHER" id="PTHR10170:SF10">
    <property type="entry name" value="HUNTINGTIN"/>
    <property type="match status" value="1"/>
</dbReference>
<dbReference type="Pfam" id="PF20927">
    <property type="entry name" value="Htt_C-HEAT"/>
    <property type="match status" value="1"/>
</dbReference>
<protein>
    <submittedName>
        <fullName evidence="3">HEAT repeat-containing protein 1</fullName>
    </submittedName>
</protein>
<dbReference type="InterPro" id="IPR028426">
    <property type="entry name" value="Huntingtin_fam"/>
</dbReference>
<dbReference type="WBParaSite" id="Pan_g7457.t1">
    <property type="protein sequence ID" value="Pan_g7457.t1"/>
    <property type="gene ID" value="Pan_g7457"/>
</dbReference>
<keyword evidence="2" id="KW-1185">Reference proteome</keyword>
<dbReference type="InterPro" id="IPR048413">
    <property type="entry name" value="Htt_C-HEAT_rpt"/>
</dbReference>
<dbReference type="PANTHER" id="PTHR10170">
    <property type="entry name" value="HUNTINGTON DISEASE PROTEIN"/>
    <property type="match status" value="1"/>
</dbReference>
<evidence type="ECO:0000313" key="2">
    <source>
        <dbReference type="Proteomes" id="UP000492821"/>
    </source>
</evidence>
<dbReference type="SUPFAM" id="SSF48371">
    <property type="entry name" value="ARM repeat"/>
    <property type="match status" value="1"/>
</dbReference>
<dbReference type="InterPro" id="IPR016024">
    <property type="entry name" value="ARM-type_fold"/>
</dbReference>
<accession>A0A7E4W7A6</accession>
<evidence type="ECO:0000313" key="3">
    <source>
        <dbReference type="WBParaSite" id="Pan_g7457.t1"/>
    </source>
</evidence>
<proteinExistence type="predicted"/>
<reference evidence="3" key="2">
    <citation type="submission" date="2020-10" db="UniProtKB">
        <authorList>
            <consortium name="WormBaseParasite"/>
        </authorList>
    </citation>
    <scope>IDENTIFICATION</scope>
</reference>